<feature type="coiled-coil region" evidence="1">
    <location>
        <begin position="499"/>
        <end position="526"/>
    </location>
</feature>
<dbReference type="AlphaFoldDB" id="A0A8J3Z6A7"/>
<comment type="caution">
    <text evidence="2">The sequence shown here is derived from an EMBL/GenBank/DDBJ whole genome shotgun (WGS) entry which is preliminary data.</text>
</comment>
<sequence>MRQRFEHAYEIAERAGDADAMALAVLGQGGLRAAEVAGVDGAVMLDRLRRLEKRVDPAIALRIRVRLAGESDHRAGTHTAILAALDEATRAGDPRARALALSLAHHCLLGPDHGETRRRLALDLIGEPTRTRDELLAGMLWYTLDLLADGDPQTGRQLAELRSLLAQGDHGIVGHRAGVVEATLAVRSGRFERAQALAKAAFDAGTEFGDVDADGFYAAHLIAVHWYRGRMADLLPLLETQVHSPNLRGVDSSMFAALAVAAATAGDRLTATGAIGVLCGRDLADLPHTSGWLPAMFGLAEAAHLLDDVETSARVYELVTPYAHRPAVTGAGSLCLGSAEHLLGVAALTMGRPDRAVHHFAAAIRANLALWHRPAVLLSRARYAQALARRHHDGDATLARMALAAAGDVAAILGIPVPRFPDGVPGEARIATCVRTGQQWLVRYGRRTALIPHSVGMSYLAALLTDPSRDVSALDLSAGPDTRSRTRRTGHAVLDQAAVQQYRRRVEQLTERLDRLRTGRAEESEELAAVTAERDWILGELRSATGITGRIRSFTTESERARIAVGKAIRRALATVDRADSVIATHLRASIHTGTRCSYRPA</sequence>
<evidence type="ECO:0000256" key="1">
    <source>
        <dbReference type="SAM" id="Coils"/>
    </source>
</evidence>
<gene>
    <name evidence="2" type="ORF">Vau01_035560</name>
</gene>
<name>A0A8J3Z6A7_9ACTN</name>
<proteinExistence type="predicted"/>
<keyword evidence="3" id="KW-1185">Reference proteome</keyword>
<accession>A0A8J3Z6A7</accession>
<protein>
    <submittedName>
        <fullName evidence="2">Uncharacterized protein</fullName>
    </submittedName>
</protein>
<dbReference type="Proteomes" id="UP000612585">
    <property type="component" value="Unassembled WGS sequence"/>
</dbReference>
<keyword evidence="1" id="KW-0175">Coiled coil</keyword>
<dbReference type="EMBL" id="BOPG01000023">
    <property type="protein sequence ID" value="GIJ56040.1"/>
    <property type="molecule type" value="Genomic_DNA"/>
</dbReference>
<dbReference type="RefSeq" id="WP_203993706.1">
    <property type="nucleotide sequence ID" value="NZ_BOPG01000023.1"/>
</dbReference>
<evidence type="ECO:0000313" key="2">
    <source>
        <dbReference type="EMBL" id="GIJ56040.1"/>
    </source>
</evidence>
<reference evidence="2" key="1">
    <citation type="submission" date="2021-01" db="EMBL/GenBank/DDBJ databases">
        <title>Whole genome shotgun sequence of Virgisporangium aurantiacum NBRC 16421.</title>
        <authorList>
            <person name="Komaki H."/>
            <person name="Tamura T."/>
        </authorList>
    </citation>
    <scope>NUCLEOTIDE SEQUENCE</scope>
    <source>
        <strain evidence="2">NBRC 16421</strain>
    </source>
</reference>
<organism evidence="2 3">
    <name type="scientific">Virgisporangium aurantiacum</name>
    <dbReference type="NCBI Taxonomy" id="175570"/>
    <lineage>
        <taxon>Bacteria</taxon>
        <taxon>Bacillati</taxon>
        <taxon>Actinomycetota</taxon>
        <taxon>Actinomycetes</taxon>
        <taxon>Micromonosporales</taxon>
        <taxon>Micromonosporaceae</taxon>
        <taxon>Virgisporangium</taxon>
    </lineage>
</organism>
<evidence type="ECO:0000313" key="3">
    <source>
        <dbReference type="Proteomes" id="UP000612585"/>
    </source>
</evidence>